<dbReference type="Pfam" id="PF06458">
    <property type="entry name" value="MucBP"/>
    <property type="match status" value="2"/>
</dbReference>
<feature type="domain" description="MucBP" evidence="4">
    <location>
        <begin position="234"/>
        <end position="307"/>
    </location>
</feature>
<evidence type="ECO:0000256" key="3">
    <source>
        <dbReference type="SAM" id="SignalP"/>
    </source>
</evidence>
<dbReference type="OrthoDB" id="2274336at2"/>
<reference evidence="5 6" key="1">
    <citation type="submission" date="2015-11" db="EMBL/GenBank/DDBJ databases">
        <title>Draft genome sequences of new species of the genus Lactobacillus isolated from orchardgrass silage.</title>
        <authorList>
            <person name="Tohno M."/>
            <person name="Tanizawa Y."/>
            <person name="Arita M."/>
        </authorList>
    </citation>
    <scope>NUCLEOTIDE SEQUENCE [LARGE SCALE GENOMIC DNA]</scope>
    <source>
        <strain evidence="5 6">IWT126</strain>
    </source>
</reference>
<feature type="compositionally biased region" description="Low complexity" evidence="2">
    <location>
        <begin position="62"/>
        <end position="77"/>
    </location>
</feature>
<dbReference type="InterPro" id="IPR009459">
    <property type="entry name" value="MucBP_dom"/>
</dbReference>
<name>A0A1Z5IHW4_9LACO</name>
<feature type="chain" id="PRO_5011115317" description="MucBP domain-containing protein" evidence="3">
    <location>
        <begin position="29"/>
        <end position="710"/>
    </location>
</feature>
<evidence type="ECO:0000256" key="2">
    <source>
        <dbReference type="SAM" id="MobiDB-lite"/>
    </source>
</evidence>
<gene>
    <name evidence="5" type="ORF">IWT126_01315</name>
</gene>
<feature type="compositionally biased region" description="Polar residues" evidence="2">
    <location>
        <begin position="608"/>
        <end position="619"/>
    </location>
</feature>
<keyword evidence="6" id="KW-1185">Reference proteome</keyword>
<feature type="compositionally biased region" description="Basic and acidic residues" evidence="2">
    <location>
        <begin position="594"/>
        <end position="607"/>
    </location>
</feature>
<keyword evidence="1" id="KW-0677">Repeat</keyword>
<feature type="region of interest" description="Disordered" evidence="2">
    <location>
        <begin position="594"/>
        <end position="627"/>
    </location>
</feature>
<evidence type="ECO:0000313" key="5">
    <source>
        <dbReference type="EMBL" id="GAX01289.1"/>
    </source>
</evidence>
<feature type="compositionally biased region" description="Low complexity" evidence="2">
    <location>
        <begin position="86"/>
        <end position="104"/>
    </location>
</feature>
<evidence type="ECO:0000259" key="4">
    <source>
        <dbReference type="Pfam" id="PF06458"/>
    </source>
</evidence>
<feature type="compositionally biased region" description="Polar residues" evidence="2">
    <location>
        <begin position="462"/>
        <end position="483"/>
    </location>
</feature>
<feature type="signal peptide" evidence="3">
    <location>
        <begin position="1"/>
        <end position="28"/>
    </location>
</feature>
<feature type="domain" description="MucBP" evidence="4">
    <location>
        <begin position="381"/>
        <end position="449"/>
    </location>
</feature>
<organism evidence="5 6">
    <name type="scientific">Secundilactobacillus silagei JCM 19001</name>
    <dbReference type="NCBI Taxonomy" id="1302250"/>
    <lineage>
        <taxon>Bacteria</taxon>
        <taxon>Bacillati</taxon>
        <taxon>Bacillota</taxon>
        <taxon>Bacilli</taxon>
        <taxon>Lactobacillales</taxon>
        <taxon>Lactobacillaceae</taxon>
        <taxon>Secundilactobacillus</taxon>
    </lineage>
</organism>
<feature type="region of interest" description="Disordered" evidence="2">
    <location>
        <begin position="30"/>
        <end position="104"/>
    </location>
</feature>
<feature type="compositionally biased region" description="Low complexity" evidence="2">
    <location>
        <begin position="30"/>
        <end position="52"/>
    </location>
</feature>
<feature type="region of interest" description="Disordered" evidence="2">
    <location>
        <begin position="459"/>
        <end position="483"/>
    </location>
</feature>
<dbReference type="Proteomes" id="UP000198402">
    <property type="component" value="Unassembled WGS sequence"/>
</dbReference>
<protein>
    <recommendedName>
        <fullName evidence="4">MucBP domain-containing protein</fullName>
    </recommendedName>
</protein>
<comment type="caution">
    <text evidence="5">The sequence shown here is derived from an EMBL/GenBank/DDBJ whole genome shotgun (WGS) entry which is preliminary data.</text>
</comment>
<proteinExistence type="predicted"/>
<dbReference type="AlphaFoldDB" id="A0A1Z5IHW4"/>
<sequence length="710" mass="76261">MKNNTKWFFTSLFSAVLLSTLQAQQVQADTASTTQSSDTQTTQAATTSETQTNQEVPLRNGSSSQPDTSSSATTQPTKSTTDSSATNSTKSTTDSETTKPAATAAKLTAAKQAAAKIFQQTHQPQTVTAVAAPLEVTGSVTFKYIDSTNRQPITFDGAESSSPALVNNHHVTSLTIHTSEPDPATADTGDKAQYAVAIPGYAYVGDPTTDVPATFSASNQTVNLTYTPLAGLDVKYVDVNDPDKLLWSYKLNSKYQFAGDSYKTDYFPIPFNGYTFDHVEGNATGQFGQLVHSATDANPIQITYYYTEDPAYTGPTGIPLTTTALHQQQSPMASSKHPGDPIETTPSHVPGYTLISTMGIFQGTMPNHGENAIEEYLSNSPVTVNYIDKATGAVLKTITIGTVDVVHGIFPDGQYQTSVQPIAGYQLDHIIGATSGNFDPVNKQVNYYYHKTAAIPADSETTEYGSSSTASNGPSTTTPKATINNVPTVTSAAKMPNTLSSAIINYIGPNNHLIDIKIVSGRIGNFIKPMLSSTIIKHSKQGYQTLSSSIQEATIFTPKIQEYFVHLVESGSGNPFVQHTMPALNRLNDLVKHNDDAKNSADDDQHETNQGYGQNANNKRSNKNGLPGQLQELDAVHKSQDQSDDKSPHGNNYSRQISATYQDDLARLAHFYHNGGGGSGNDNSFSSLADYFEILSGKINFGERPVKGSE</sequence>
<evidence type="ECO:0000256" key="1">
    <source>
        <dbReference type="ARBA" id="ARBA00022737"/>
    </source>
</evidence>
<accession>A0A1Z5IHW4</accession>
<dbReference type="EMBL" id="BCMG01000006">
    <property type="protein sequence ID" value="GAX01289.1"/>
    <property type="molecule type" value="Genomic_DNA"/>
</dbReference>
<keyword evidence="3" id="KW-0732">Signal</keyword>
<evidence type="ECO:0000313" key="6">
    <source>
        <dbReference type="Proteomes" id="UP000198402"/>
    </source>
</evidence>
<dbReference type="RefSeq" id="WP_054654217.1">
    <property type="nucleotide sequence ID" value="NZ_BBFL01000003.1"/>
</dbReference>
<dbReference type="Gene3D" id="3.10.20.320">
    <property type="entry name" value="Putative peptidoglycan bound protein (lpxtg motif)"/>
    <property type="match status" value="2"/>
</dbReference>
<dbReference type="STRING" id="1302250.GCA_001313225_00907"/>